<gene>
    <name evidence="2" type="ORF">HDF14_000996</name>
</gene>
<proteinExistence type="predicted"/>
<dbReference type="PANTHER" id="PTHR45588:SF1">
    <property type="entry name" value="WW DOMAIN-CONTAINING PROTEIN"/>
    <property type="match status" value="1"/>
</dbReference>
<dbReference type="Gene3D" id="1.25.40.10">
    <property type="entry name" value="Tetratricopeptide repeat domain"/>
    <property type="match status" value="2"/>
</dbReference>
<dbReference type="SUPFAM" id="SSF48452">
    <property type="entry name" value="TPR-like"/>
    <property type="match status" value="1"/>
</dbReference>
<dbReference type="EMBL" id="JACHEB010000002">
    <property type="protein sequence ID" value="MBB5327391.1"/>
    <property type="molecule type" value="Genomic_DNA"/>
</dbReference>
<comment type="caution">
    <text evidence="2">The sequence shown here is derived from an EMBL/GenBank/DDBJ whole genome shotgun (WGS) entry which is preliminary data.</text>
</comment>
<organism evidence="2 3">
    <name type="scientific">Tunturiibacter gelidiferens</name>
    <dbReference type="NCBI Taxonomy" id="3069689"/>
    <lineage>
        <taxon>Bacteria</taxon>
        <taxon>Pseudomonadati</taxon>
        <taxon>Acidobacteriota</taxon>
        <taxon>Terriglobia</taxon>
        <taxon>Terriglobales</taxon>
        <taxon>Acidobacteriaceae</taxon>
        <taxon>Tunturiibacter</taxon>
    </lineage>
</organism>
<protein>
    <submittedName>
        <fullName evidence="2">Tetratricopeptide (TPR) repeat protein</fullName>
    </submittedName>
</protein>
<evidence type="ECO:0000313" key="2">
    <source>
        <dbReference type="EMBL" id="MBB5327391.1"/>
    </source>
</evidence>
<keyword evidence="3" id="KW-1185">Reference proteome</keyword>
<evidence type="ECO:0000256" key="1">
    <source>
        <dbReference type="SAM" id="SignalP"/>
    </source>
</evidence>
<dbReference type="AlphaFoldDB" id="A0A9X0QB95"/>
<dbReference type="InterPro" id="IPR011990">
    <property type="entry name" value="TPR-like_helical_dom_sf"/>
</dbReference>
<feature type="chain" id="PRO_5040922744" evidence="1">
    <location>
        <begin position="21"/>
        <end position="499"/>
    </location>
</feature>
<evidence type="ECO:0000313" key="3">
    <source>
        <dbReference type="Proteomes" id="UP000535182"/>
    </source>
</evidence>
<dbReference type="PANTHER" id="PTHR45588">
    <property type="entry name" value="TPR DOMAIN-CONTAINING PROTEIN"/>
    <property type="match status" value="1"/>
</dbReference>
<accession>A0A9X0QB95</accession>
<dbReference type="Proteomes" id="UP000535182">
    <property type="component" value="Unassembled WGS sequence"/>
</dbReference>
<keyword evidence="1" id="KW-0732">Signal</keyword>
<name>A0A9X0QB95_9BACT</name>
<feature type="signal peptide" evidence="1">
    <location>
        <begin position="1"/>
        <end position="20"/>
    </location>
</feature>
<reference evidence="2 3" key="1">
    <citation type="submission" date="2020-08" db="EMBL/GenBank/DDBJ databases">
        <title>Genomic Encyclopedia of Type Strains, Phase IV (KMG-V): Genome sequencing to study the core and pangenomes of soil and plant-associated prokaryotes.</title>
        <authorList>
            <person name="Whitman W."/>
        </authorList>
    </citation>
    <scope>NUCLEOTIDE SEQUENCE [LARGE SCALE GENOMIC DNA]</scope>
    <source>
        <strain evidence="2 3">X5P2</strain>
    </source>
</reference>
<dbReference type="RefSeq" id="WP_183974051.1">
    <property type="nucleotide sequence ID" value="NZ_JACHEB010000002.1"/>
</dbReference>
<sequence length="499" mass="54714">MIRLWRVSVSLLFVASLSSAQEMHDHSIPERLGEVSFPISCAPSVQEQFNRGIALLHSFAYASAEQTFQGVGRMDPQCGMAHWGVAMTYFHQVWSPNLPPPAFPMGQKEMLEATRLGAKSDRERGFIHALGALYRESNGLTSSMRTVAYEQAMAEVARKNSRDVESQVFYALALLANASPTDKTHAKQKQAIDLLQPLNREYPNHPGIAHYLIHACDSQELAERGLPAARAYAQIAPSAPHALHMPSHIFTRLGLWNDSIESNLASRQAAHQHGDTLDELHAMDYLVYAYLQTGGDKEVSQVVQDMKAMPKLNMSNFGIAYAATAIPIRDAVERGRWDDAASISVPTGAPPSVVAIAVWSRGMGLARTGHVKDARENVDRLRQIEAQLRLSGDNYWSTQTGVLASEVMAWAAQASGDPHQALVLLRAAADQEDAIEKQPVTPGPILPAREQLGDLLLQEKQSELALKEFQTALAEAPGRRGALLGIARASQHNDRAELY</sequence>